<dbReference type="AlphaFoldDB" id="A0A2A9G177"/>
<evidence type="ECO:0000313" key="2">
    <source>
        <dbReference type="EMBL" id="PFG57477.1"/>
    </source>
</evidence>
<dbReference type="Gene3D" id="3.40.50.150">
    <property type="entry name" value="Vaccinia Virus protein VP39"/>
    <property type="match status" value="1"/>
</dbReference>
<feature type="domain" description="Methyltransferase" evidence="1">
    <location>
        <begin position="53"/>
        <end position="141"/>
    </location>
</feature>
<keyword evidence="2" id="KW-0489">Methyltransferase</keyword>
<protein>
    <submittedName>
        <fullName evidence="2">Methyltransferase family protein</fullName>
    </submittedName>
</protein>
<proteinExistence type="predicted"/>
<dbReference type="SUPFAM" id="SSF53335">
    <property type="entry name" value="S-adenosyl-L-methionine-dependent methyltransferases"/>
    <property type="match status" value="1"/>
</dbReference>
<keyword evidence="3" id="KW-1185">Reference proteome</keyword>
<dbReference type="RefSeq" id="WP_098510055.1">
    <property type="nucleotide sequence ID" value="NZ_JBIAKZ010000006.1"/>
</dbReference>
<dbReference type="PANTHER" id="PTHR42912:SF95">
    <property type="entry name" value="METHYLTRANSFERASE TYPE 11 DOMAIN-CONTAINING PROTEIN"/>
    <property type="match status" value="1"/>
</dbReference>
<dbReference type="EMBL" id="PDJK01000001">
    <property type="protein sequence ID" value="PFG57477.1"/>
    <property type="molecule type" value="Genomic_DNA"/>
</dbReference>
<dbReference type="GO" id="GO:0008168">
    <property type="term" value="F:methyltransferase activity"/>
    <property type="evidence" value="ECO:0007669"/>
    <property type="project" value="UniProtKB-KW"/>
</dbReference>
<name>A0A2A9G177_9PSEU</name>
<gene>
    <name evidence="2" type="ORF">ATK36_1064</name>
</gene>
<dbReference type="Proteomes" id="UP000243542">
    <property type="component" value="Unassembled WGS sequence"/>
</dbReference>
<evidence type="ECO:0000313" key="3">
    <source>
        <dbReference type="Proteomes" id="UP000243542"/>
    </source>
</evidence>
<dbReference type="GO" id="GO:0032259">
    <property type="term" value="P:methylation"/>
    <property type="evidence" value="ECO:0007669"/>
    <property type="project" value="UniProtKB-KW"/>
</dbReference>
<dbReference type="CDD" id="cd02440">
    <property type="entry name" value="AdoMet_MTases"/>
    <property type="match status" value="1"/>
</dbReference>
<sequence>MTEPAYVSETRTAYDTVAESYAEMLHGLLEESTWDRAMLGAFAELVGDGPVGDLGCGPGRLTGYLAKLGLDVFGVDLSPGMVEVARRTYPGLRFDVGSMAALDLPDGALAGALAWYSLIHTPRPDLPVLAAELHRVVVPGGLLLTAFQVGDEVRHLEQAYGHDISADAHRLPVDFVRDVLSDAGFVIQSVLVREPEGDFESTPQAYVTARKPRSE</sequence>
<reference evidence="2 3" key="1">
    <citation type="submission" date="2017-10" db="EMBL/GenBank/DDBJ databases">
        <title>Sequencing the genomes of 1000 actinobacteria strains.</title>
        <authorList>
            <person name="Klenk H.-P."/>
        </authorList>
    </citation>
    <scope>NUCLEOTIDE SEQUENCE [LARGE SCALE GENOMIC DNA]</scope>
    <source>
        <strain evidence="2 3">DSM 46092</strain>
    </source>
</reference>
<dbReference type="Pfam" id="PF13649">
    <property type="entry name" value="Methyltransf_25"/>
    <property type="match status" value="1"/>
</dbReference>
<dbReference type="PANTHER" id="PTHR42912">
    <property type="entry name" value="METHYLTRANSFERASE"/>
    <property type="match status" value="1"/>
</dbReference>
<evidence type="ECO:0000259" key="1">
    <source>
        <dbReference type="Pfam" id="PF13649"/>
    </source>
</evidence>
<comment type="caution">
    <text evidence="2">The sequence shown here is derived from an EMBL/GenBank/DDBJ whole genome shotgun (WGS) entry which is preliminary data.</text>
</comment>
<dbReference type="InterPro" id="IPR029063">
    <property type="entry name" value="SAM-dependent_MTases_sf"/>
</dbReference>
<dbReference type="InterPro" id="IPR041698">
    <property type="entry name" value="Methyltransf_25"/>
</dbReference>
<dbReference type="InterPro" id="IPR050508">
    <property type="entry name" value="Methyltransf_Superfamily"/>
</dbReference>
<organism evidence="2 3">
    <name type="scientific">Amycolatopsis sulphurea</name>
    <dbReference type="NCBI Taxonomy" id="76022"/>
    <lineage>
        <taxon>Bacteria</taxon>
        <taxon>Bacillati</taxon>
        <taxon>Actinomycetota</taxon>
        <taxon>Actinomycetes</taxon>
        <taxon>Pseudonocardiales</taxon>
        <taxon>Pseudonocardiaceae</taxon>
        <taxon>Amycolatopsis</taxon>
    </lineage>
</organism>
<accession>A0A2A9G177</accession>
<keyword evidence="2" id="KW-0808">Transferase</keyword>